<dbReference type="AlphaFoldDB" id="A0A6A6SJW6"/>
<dbReference type="PANTHER" id="PTHR24198">
    <property type="entry name" value="ANKYRIN REPEAT AND PROTEIN KINASE DOMAIN-CONTAINING PROTEIN"/>
    <property type="match status" value="1"/>
</dbReference>
<dbReference type="Proteomes" id="UP000799324">
    <property type="component" value="Unassembled WGS sequence"/>
</dbReference>
<dbReference type="Pfam" id="PF12796">
    <property type="entry name" value="Ank_2"/>
    <property type="match status" value="2"/>
</dbReference>
<keyword evidence="2" id="KW-0040">ANK repeat</keyword>
<organism evidence="3 4">
    <name type="scientific">Lophiostoma macrostomum CBS 122681</name>
    <dbReference type="NCBI Taxonomy" id="1314788"/>
    <lineage>
        <taxon>Eukaryota</taxon>
        <taxon>Fungi</taxon>
        <taxon>Dikarya</taxon>
        <taxon>Ascomycota</taxon>
        <taxon>Pezizomycotina</taxon>
        <taxon>Dothideomycetes</taxon>
        <taxon>Pleosporomycetidae</taxon>
        <taxon>Pleosporales</taxon>
        <taxon>Lophiostomataceae</taxon>
        <taxon>Lophiostoma</taxon>
    </lineage>
</organism>
<keyword evidence="4" id="KW-1185">Reference proteome</keyword>
<evidence type="ECO:0000313" key="3">
    <source>
        <dbReference type="EMBL" id="KAF2648175.1"/>
    </source>
</evidence>
<proteinExistence type="predicted"/>
<evidence type="ECO:0000256" key="1">
    <source>
        <dbReference type="ARBA" id="ARBA00022737"/>
    </source>
</evidence>
<accession>A0A6A6SJW6</accession>
<gene>
    <name evidence="3" type="ORF">K491DRAFT_722799</name>
</gene>
<dbReference type="EMBL" id="MU004553">
    <property type="protein sequence ID" value="KAF2648175.1"/>
    <property type="molecule type" value="Genomic_DNA"/>
</dbReference>
<dbReference type="SUPFAM" id="SSF48403">
    <property type="entry name" value="Ankyrin repeat"/>
    <property type="match status" value="1"/>
</dbReference>
<protein>
    <submittedName>
        <fullName evidence="3">Ankyrin</fullName>
    </submittedName>
</protein>
<dbReference type="InterPro" id="IPR002110">
    <property type="entry name" value="Ankyrin_rpt"/>
</dbReference>
<sequence>MQYSLGSIETRNKFGWRLFRKALLEQNFDILKSILHKAESEPVLQDIWEKTPLHRAVEIGDMELVDFLISTCIHRINYGRLDAYGRTPLFYAHTAEMIDLLVSRFNFGINFTDYRGQTPLCYVASRPTWNIGCHIAAGANVDFRDAVGRTPLSYSAVAAESTEGIELLLAARANPSIPDREGHTPLWWAFRTGNPRGAIVLLEKTQVIPGSKFLATVALDTIIWPFKERTLVYNLVKGKFAKIPRSTQHIVISRRNSTQLDDPKGQRKWDWRLRMSGRKILRSRKEKIDEALMGLSQFDIVDIGTINGDAFELVRNVKYPIVRKVRSLSSLQLQTLA</sequence>
<name>A0A6A6SJW6_9PLEO</name>
<evidence type="ECO:0000256" key="2">
    <source>
        <dbReference type="ARBA" id="ARBA00023043"/>
    </source>
</evidence>
<dbReference type="OrthoDB" id="3945980at2759"/>
<dbReference type="PANTHER" id="PTHR24198:SF165">
    <property type="entry name" value="ANKYRIN REPEAT-CONTAINING PROTEIN-RELATED"/>
    <property type="match status" value="1"/>
</dbReference>
<dbReference type="InterPro" id="IPR036770">
    <property type="entry name" value="Ankyrin_rpt-contain_sf"/>
</dbReference>
<reference evidence="3" key="1">
    <citation type="journal article" date="2020" name="Stud. Mycol.">
        <title>101 Dothideomycetes genomes: a test case for predicting lifestyles and emergence of pathogens.</title>
        <authorList>
            <person name="Haridas S."/>
            <person name="Albert R."/>
            <person name="Binder M."/>
            <person name="Bloem J."/>
            <person name="Labutti K."/>
            <person name="Salamov A."/>
            <person name="Andreopoulos B."/>
            <person name="Baker S."/>
            <person name="Barry K."/>
            <person name="Bills G."/>
            <person name="Bluhm B."/>
            <person name="Cannon C."/>
            <person name="Castanera R."/>
            <person name="Culley D."/>
            <person name="Daum C."/>
            <person name="Ezra D."/>
            <person name="Gonzalez J."/>
            <person name="Henrissat B."/>
            <person name="Kuo A."/>
            <person name="Liang C."/>
            <person name="Lipzen A."/>
            <person name="Lutzoni F."/>
            <person name="Magnuson J."/>
            <person name="Mondo S."/>
            <person name="Nolan M."/>
            <person name="Ohm R."/>
            <person name="Pangilinan J."/>
            <person name="Park H.-J."/>
            <person name="Ramirez L."/>
            <person name="Alfaro M."/>
            <person name="Sun H."/>
            <person name="Tritt A."/>
            <person name="Yoshinaga Y."/>
            <person name="Zwiers L.-H."/>
            <person name="Turgeon B."/>
            <person name="Goodwin S."/>
            <person name="Spatafora J."/>
            <person name="Crous P."/>
            <person name="Grigoriev I."/>
        </authorList>
    </citation>
    <scope>NUCLEOTIDE SEQUENCE</scope>
    <source>
        <strain evidence="3">CBS 122681</strain>
    </source>
</reference>
<evidence type="ECO:0000313" key="4">
    <source>
        <dbReference type="Proteomes" id="UP000799324"/>
    </source>
</evidence>
<keyword evidence="1" id="KW-0677">Repeat</keyword>
<dbReference type="Gene3D" id="1.25.40.20">
    <property type="entry name" value="Ankyrin repeat-containing domain"/>
    <property type="match status" value="1"/>
</dbReference>
<dbReference type="SMART" id="SM00248">
    <property type="entry name" value="ANK"/>
    <property type="match status" value="4"/>
</dbReference>